<accession>A0A7X2NUC0</accession>
<comment type="caution">
    <text evidence="1">The sequence shown here is derived from an EMBL/GenBank/DDBJ whole genome shotgun (WGS) entry which is preliminary data.</text>
</comment>
<organism evidence="1 2">
    <name type="scientific">Stecheria intestinalis</name>
    <dbReference type="NCBI Taxonomy" id="2606630"/>
    <lineage>
        <taxon>Bacteria</taxon>
        <taxon>Bacillati</taxon>
        <taxon>Bacillota</taxon>
        <taxon>Erysipelotrichia</taxon>
        <taxon>Erysipelotrichales</taxon>
        <taxon>Erysipelotrichaceae</taxon>
        <taxon>Stecheria</taxon>
    </lineage>
</organism>
<proteinExistence type="predicted"/>
<keyword evidence="2" id="KW-1185">Reference proteome</keyword>
<gene>
    <name evidence="1" type="ORF">FYJ51_12085</name>
</gene>
<evidence type="ECO:0000313" key="1">
    <source>
        <dbReference type="EMBL" id="MSS59632.1"/>
    </source>
</evidence>
<evidence type="ECO:0000313" key="2">
    <source>
        <dbReference type="Proteomes" id="UP000461880"/>
    </source>
</evidence>
<dbReference type="EMBL" id="VUMN01000040">
    <property type="protein sequence ID" value="MSS59632.1"/>
    <property type="molecule type" value="Genomic_DNA"/>
</dbReference>
<dbReference type="RefSeq" id="WP_154505868.1">
    <property type="nucleotide sequence ID" value="NZ_VUMN01000040.1"/>
</dbReference>
<reference evidence="1 2" key="1">
    <citation type="submission" date="2019-08" db="EMBL/GenBank/DDBJ databases">
        <title>In-depth cultivation of the pig gut microbiome towards novel bacterial diversity and tailored functional studies.</title>
        <authorList>
            <person name="Wylensek D."/>
            <person name="Hitch T.C.A."/>
            <person name="Clavel T."/>
        </authorList>
    </citation>
    <scope>NUCLEOTIDE SEQUENCE [LARGE SCALE GENOMIC DNA]</scope>
    <source>
        <strain evidence="1 2">Oil+RF-744-GAM-WT-6</strain>
    </source>
</reference>
<dbReference type="AlphaFoldDB" id="A0A7X2NUC0"/>
<sequence length="154" mass="17291">MIAGIHGKMLVLIGNNPLCQEMEKKIHGLTPEQKVLFGFQSSAGVREEHAVKIFRAGKTGLTLGYVHQKPEEPDRKMLGQALDGSGFCLEWCDDVLGYLYTHAAFVLPCVYLCYGHGCDLRKVRYAEIRRAVQAAREGYRLRMRSTIRAGYGRS</sequence>
<dbReference type="Proteomes" id="UP000461880">
    <property type="component" value="Unassembled WGS sequence"/>
</dbReference>
<protein>
    <submittedName>
        <fullName evidence="1">Uncharacterized protein</fullName>
    </submittedName>
</protein>
<name>A0A7X2NUC0_9FIRM</name>